<comment type="caution">
    <text evidence="2">The sequence shown here is derived from an EMBL/GenBank/DDBJ whole genome shotgun (WGS) entry which is preliminary data.</text>
</comment>
<protein>
    <recommendedName>
        <fullName evidence="1">HTH cro/C1-type domain-containing protein</fullName>
    </recommendedName>
</protein>
<evidence type="ECO:0000313" key="2">
    <source>
        <dbReference type="EMBL" id="PSH58406.1"/>
    </source>
</evidence>
<feature type="domain" description="HTH cro/C1-type" evidence="1">
    <location>
        <begin position="6"/>
        <end position="30"/>
    </location>
</feature>
<dbReference type="EMBL" id="PGGN01000002">
    <property type="protein sequence ID" value="PSH58406.1"/>
    <property type="molecule type" value="Genomic_DNA"/>
</dbReference>
<dbReference type="GO" id="GO:0003677">
    <property type="term" value="F:DNA binding"/>
    <property type="evidence" value="ECO:0007669"/>
    <property type="project" value="InterPro"/>
</dbReference>
<dbReference type="Proteomes" id="UP000241158">
    <property type="component" value="Unassembled WGS sequence"/>
</dbReference>
<dbReference type="Gene3D" id="1.10.260.40">
    <property type="entry name" value="lambda repressor-like DNA-binding domains"/>
    <property type="match status" value="1"/>
</dbReference>
<dbReference type="CDD" id="cd00093">
    <property type="entry name" value="HTH_XRE"/>
    <property type="match status" value="1"/>
</dbReference>
<name>A0A2P7AW17_9HYPH</name>
<evidence type="ECO:0000313" key="3">
    <source>
        <dbReference type="Proteomes" id="UP000241158"/>
    </source>
</evidence>
<accession>A0A2P7AW17</accession>
<dbReference type="InterPro" id="IPR001387">
    <property type="entry name" value="Cro/C1-type_HTH"/>
</dbReference>
<dbReference type="InterPro" id="IPR010982">
    <property type="entry name" value="Lambda_DNA-bd_dom_sf"/>
</dbReference>
<evidence type="ECO:0000259" key="1">
    <source>
        <dbReference type="PROSITE" id="PS50943"/>
    </source>
</evidence>
<sequence>MEREWLTQKEVANYIGVKVMTVWRYEHGYTDERGQYHPPRDGYPKASTALGRKKWRKADIEAFMASQIAA</sequence>
<reference evidence="3" key="1">
    <citation type="submission" date="2017-11" db="EMBL/GenBank/DDBJ databases">
        <authorList>
            <person name="Kuznetsova I."/>
            <person name="Sazanova A."/>
            <person name="Chirak E."/>
            <person name="Safronova V."/>
            <person name="Willems A."/>
        </authorList>
    </citation>
    <scope>NUCLEOTIDE SEQUENCE [LARGE SCALE GENOMIC DNA]</scope>
    <source>
        <strain evidence="3">PEPV15</strain>
    </source>
</reference>
<keyword evidence="3" id="KW-1185">Reference proteome</keyword>
<dbReference type="AlphaFoldDB" id="A0A2P7AW17"/>
<organism evidence="2 3">
    <name type="scientific">Phyllobacterium endophyticum</name>
    <dbReference type="NCBI Taxonomy" id="1149773"/>
    <lineage>
        <taxon>Bacteria</taxon>
        <taxon>Pseudomonadati</taxon>
        <taxon>Pseudomonadota</taxon>
        <taxon>Alphaproteobacteria</taxon>
        <taxon>Hyphomicrobiales</taxon>
        <taxon>Phyllobacteriaceae</taxon>
        <taxon>Phyllobacterium</taxon>
    </lineage>
</organism>
<dbReference type="PROSITE" id="PS50943">
    <property type="entry name" value="HTH_CROC1"/>
    <property type="match status" value="1"/>
</dbReference>
<gene>
    <name evidence="2" type="ORF">CU100_12430</name>
</gene>
<proteinExistence type="predicted"/>